<dbReference type="EMBL" id="GAMC01010193">
    <property type="protein sequence ID" value="JAB96362.1"/>
    <property type="molecule type" value="mRNA"/>
</dbReference>
<proteinExistence type="evidence at transcript level"/>
<sequence>MVERILHNFIGAGEDKNDGDDSDNGAVDADDADDNDANDAADDAADVDADVVEMVNIKTNKNNLANNDDKEKVKTKKLPNNKDYDANNVMKPTLTTTTTTLTNNNHKNSAKMQLKIVIKEKMHENIWVFKNELEAPRRILDAAEGLKTIVSEERVVKNGTKVVEEQLIKIKLLP</sequence>
<dbReference type="EMBL" id="GAMC01010197">
    <property type="protein sequence ID" value="JAB96358.1"/>
    <property type="molecule type" value="mRNA"/>
</dbReference>
<feature type="region of interest" description="Disordered" evidence="1">
    <location>
        <begin position="7"/>
        <end position="47"/>
    </location>
</feature>
<organism evidence="2">
    <name type="scientific">Ceratitis capitata</name>
    <name type="common">Mediterranean fruit fly</name>
    <name type="synonym">Tephritis capitata</name>
    <dbReference type="NCBI Taxonomy" id="7213"/>
    <lineage>
        <taxon>Eukaryota</taxon>
        <taxon>Metazoa</taxon>
        <taxon>Ecdysozoa</taxon>
        <taxon>Arthropoda</taxon>
        <taxon>Hexapoda</taxon>
        <taxon>Insecta</taxon>
        <taxon>Pterygota</taxon>
        <taxon>Neoptera</taxon>
        <taxon>Endopterygota</taxon>
        <taxon>Diptera</taxon>
        <taxon>Brachycera</taxon>
        <taxon>Muscomorpha</taxon>
        <taxon>Tephritoidea</taxon>
        <taxon>Tephritidae</taxon>
        <taxon>Ceratitis</taxon>
        <taxon>Ceratitis</taxon>
    </lineage>
</organism>
<reference evidence="2" key="1">
    <citation type="submission" date="2013-07" db="EMBL/GenBank/DDBJ databases">
        <authorList>
            <person name="Geib S."/>
        </authorList>
    </citation>
    <scope>NUCLEOTIDE SEQUENCE</scope>
</reference>
<accession>W8BH90</accession>
<feature type="compositionally biased region" description="Acidic residues" evidence="1">
    <location>
        <begin position="17"/>
        <end position="47"/>
    </location>
</feature>
<name>W8BH90_CERCA</name>
<protein>
    <submittedName>
        <fullName evidence="2">Uncharacterized protein</fullName>
    </submittedName>
</protein>
<evidence type="ECO:0000256" key="1">
    <source>
        <dbReference type="SAM" id="MobiDB-lite"/>
    </source>
</evidence>
<reference evidence="2" key="2">
    <citation type="journal article" date="2014" name="BMC Genomics">
        <title>A genomic perspective to assessing quality of mass-reared SIT flies used in Mediterranean fruit fly (Ceratitis capitata) eradication in California.</title>
        <authorList>
            <person name="Calla B."/>
            <person name="Hall B."/>
            <person name="Hou S."/>
            <person name="Geib S.M."/>
        </authorList>
    </citation>
    <scope>NUCLEOTIDE SEQUENCE</scope>
</reference>
<dbReference type="AlphaFoldDB" id="W8BH90"/>
<evidence type="ECO:0000313" key="2">
    <source>
        <dbReference type="EMBL" id="JAB96358.1"/>
    </source>
</evidence>